<dbReference type="InterPro" id="IPR009061">
    <property type="entry name" value="DNA-bd_dom_put_sf"/>
</dbReference>
<dbReference type="SUPFAM" id="SSF46955">
    <property type="entry name" value="Putative DNA-binding domain"/>
    <property type="match status" value="1"/>
</dbReference>
<dbReference type="Gene3D" id="1.10.1660.10">
    <property type="match status" value="1"/>
</dbReference>
<dbReference type="RefSeq" id="WP_191800025.1">
    <property type="nucleotide sequence ID" value="NZ_JACSQL010000004.1"/>
</dbReference>
<dbReference type="EMBL" id="JACSQL010000004">
    <property type="protein sequence ID" value="MBD7968714.1"/>
    <property type="molecule type" value="Genomic_DNA"/>
</dbReference>
<evidence type="ECO:0000313" key="2">
    <source>
        <dbReference type="EMBL" id="MBD7968714.1"/>
    </source>
</evidence>
<evidence type="ECO:0000256" key="1">
    <source>
        <dbReference type="SAM" id="Coils"/>
    </source>
</evidence>
<gene>
    <name evidence="2" type="ORF">H9647_11630</name>
</gene>
<organism evidence="2 3">
    <name type="scientific">Paenibacillus gallinarum</name>
    <dbReference type="NCBI Taxonomy" id="2762232"/>
    <lineage>
        <taxon>Bacteria</taxon>
        <taxon>Bacillati</taxon>
        <taxon>Bacillota</taxon>
        <taxon>Bacilli</taxon>
        <taxon>Bacillales</taxon>
        <taxon>Paenibacillaceae</taxon>
        <taxon>Paenibacillus</taxon>
    </lineage>
</organism>
<reference evidence="2 3" key="1">
    <citation type="submission" date="2020-08" db="EMBL/GenBank/DDBJ databases">
        <title>A Genomic Blueprint of the Chicken Gut Microbiome.</title>
        <authorList>
            <person name="Gilroy R."/>
            <person name="Ravi A."/>
            <person name="Getino M."/>
            <person name="Pursley I."/>
            <person name="Horton D.L."/>
            <person name="Alikhan N.-F."/>
            <person name="Baker D."/>
            <person name="Gharbi K."/>
            <person name="Hall N."/>
            <person name="Watson M."/>
            <person name="Adriaenssens E.M."/>
            <person name="Foster-Nyarko E."/>
            <person name="Jarju S."/>
            <person name="Secka A."/>
            <person name="Antonio M."/>
            <person name="Oren A."/>
            <person name="Chaudhuri R."/>
            <person name="La Ragione R.M."/>
            <person name="Hildebrand F."/>
            <person name="Pallen M.J."/>
        </authorList>
    </citation>
    <scope>NUCLEOTIDE SEQUENCE [LARGE SCALE GENOMIC DNA]</scope>
    <source>
        <strain evidence="2 3">Sa2BVA9</strain>
    </source>
</reference>
<comment type="caution">
    <text evidence="2">The sequence shown here is derived from an EMBL/GenBank/DDBJ whole genome shotgun (WGS) entry which is preliminary data.</text>
</comment>
<keyword evidence="1" id="KW-0175">Coiled coil</keyword>
<dbReference type="Proteomes" id="UP000608071">
    <property type="component" value="Unassembled WGS sequence"/>
</dbReference>
<feature type="coiled-coil region" evidence="1">
    <location>
        <begin position="129"/>
        <end position="166"/>
    </location>
</feature>
<protein>
    <submittedName>
        <fullName evidence="2">MerR family transcriptional regulator</fullName>
    </submittedName>
</protein>
<keyword evidence="3" id="KW-1185">Reference proteome</keyword>
<accession>A0ABR8T079</accession>
<name>A0ABR8T079_9BACL</name>
<evidence type="ECO:0000313" key="3">
    <source>
        <dbReference type="Proteomes" id="UP000608071"/>
    </source>
</evidence>
<sequence>MNMHLNGNETGATTETAKELGIGASTLRKYAAALEEQGHHFERAANKSRLFGNRDIERVKTLMTLLREQNLPLQDAAVIVMEIGSEKAAAAKEIVNPALAHNAASSVQTHSLVEQKQVLQTAGVTSAQIEQMNVEWQMLQERMVELEQEQAKLRKQNDELQVLVGEQQTWMREKLEEDRDRQLITNLRSYQGRKQKPKTKGHSLRMLFGLLPKSRREA</sequence>
<proteinExistence type="predicted"/>